<reference evidence="2 3" key="1">
    <citation type="submission" date="2020-04" db="EMBL/GenBank/DDBJ databases">
        <authorList>
            <person name="Laetsch R D."/>
            <person name="Stevens L."/>
            <person name="Kumar S."/>
            <person name="Blaxter L. M."/>
        </authorList>
    </citation>
    <scope>NUCLEOTIDE SEQUENCE [LARGE SCALE GENOMIC DNA]</scope>
</reference>
<gene>
    <name evidence="2" type="ORF">CBOVIS_LOCUS2770</name>
</gene>
<organism evidence="2 3">
    <name type="scientific">Caenorhabditis bovis</name>
    <dbReference type="NCBI Taxonomy" id="2654633"/>
    <lineage>
        <taxon>Eukaryota</taxon>
        <taxon>Metazoa</taxon>
        <taxon>Ecdysozoa</taxon>
        <taxon>Nematoda</taxon>
        <taxon>Chromadorea</taxon>
        <taxon>Rhabditida</taxon>
        <taxon>Rhabditina</taxon>
        <taxon>Rhabditomorpha</taxon>
        <taxon>Rhabditoidea</taxon>
        <taxon>Rhabditidae</taxon>
        <taxon>Peloderinae</taxon>
        <taxon>Caenorhabditis</taxon>
    </lineage>
</organism>
<evidence type="ECO:0000256" key="1">
    <source>
        <dbReference type="SAM" id="MobiDB-lite"/>
    </source>
</evidence>
<dbReference type="Proteomes" id="UP000494206">
    <property type="component" value="Unassembled WGS sequence"/>
</dbReference>
<feature type="region of interest" description="Disordered" evidence="1">
    <location>
        <begin position="1"/>
        <end position="30"/>
    </location>
</feature>
<keyword evidence="3" id="KW-1185">Reference proteome</keyword>
<evidence type="ECO:0000313" key="3">
    <source>
        <dbReference type="Proteomes" id="UP000494206"/>
    </source>
</evidence>
<dbReference type="AlphaFoldDB" id="A0A8S1EPF5"/>
<comment type="caution">
    <text evidence="2">The sequence shown here is derived from an EMBL/GenBank/DDBJ whole genome shotgun (WGS) entry which is preliminary data.</text>
</comment>
<sequence>MVPDPNQYPDNERKINEEPQNENDLEEARQRERNLRNEHFRRHLQTGAAYTEVLDATTNVLTRTLEEAKTRPLTEAKLQK</sequence>
<proteinExistence type="predicted"/>
<name>A0A8S1EPF5_9PELO</name>
<protein>
    <submittedName>
        <fullName evidence="2">Uncharacterized protein</fullName>
    </submittedName>
</protein>
<accession>A0A8S1EPF5</accession>
<evidence type="ECO:0000313" key="2">
    <source>
        <dbReference type="EMBL" id="CAB3399685.1"/>
    </source>
</evidence>
<dbReference type="EMBL" id="CADEPM010000002">
    <property type="protein sequence ID" value="CAB3399685.1"/>
    <property type="molecule type" value="Genomic_DNA"/>
</dbReference>